<dbReference type="STRING" id="1604334.SAMN05421546_0673"/>
<sequence>MKTLTRWMAPAVLAAGLGMGALAVPQQAHAQDISRVLVDVADVILRGGQPYYRYGNYGQNDRLIVQRDRYGRPVYYRTVHRSGPPYGNAYGYYRNGPGSRNNVKCNKKGKCKATYYDPRYDRDGYRDYRRDDRYGYYRDDRRWRDRYDD</sequence>
<dbReference type="OrthoDB" id="6058241at2"/>
<name>A0A1N6QDZ6_9GAMM</name>
<feature type="signal peptide" evidence="1">
    <location>
        <begin position="1"/>
        <end position="30"/>
    </location>
</feature>
<proteinExistence type="predicted"/>
<dbReference type="EMBL" id="FTLW01000002">
    <property type="protein sequence ID" value="SIQ14748.1"/>
    <property type="molecule type" value="Genomic_DNA"/>
</dbReference>
<dbReference type="AlphaFoldDB" id="A0A1N6QDZ6"/>
<keyword evidence="3" id="KW-1185">Reference proteome</keyword>
<accession>A0A1N6QDZ6</accession>
<protein>
    <submittedName>
        <fullName evidence="2">Uncharacterized protein</fullName>
    </submittedName>
</protein>
<evidence type="ECO:0000256" key="1">
    <source>
        <dbReference type="SAM" id="SignalP"/>
    </source>
</evidence>
<evidence type="ECO:0000313" key="2">
    <source>
        <dbReference type="EMBL" id="SIQ14748.1"/>
    </source>
</evidence>
<evidence type="ECO:0000313" key="3">
    <source>
        <dbReference type="Proteomes" id="UP000241788"/>
    </source>
</evidence>
<dbReference type="Proteomes" id="UP000241788">
    <property type="component" value="Unassembled WGS sequence"/>
</dbReference>
<feature type="chain" id="PRO_5012613666" evidence="1">
    <location>
        <begin position="31"/>
        <end position="149"/>
    </location>
</feature>
<dbReference type="RefSeq" id="WP_076585347.1">
    <property type="nucleotide sequence ID" value="NZ_FTLW01000002.1"/>
</dbReference>
<gene>
    <name evidence="2" type="ORF">SAMN05421546_0673</name>
</gene>
<keyword evidence="1" id="KW-0732">Signal</keyword>
<reference evidence="3" key="1">
    <citation type="submission" date="2017-01" db="EMBL/GenBank/DDBJ databases">
        <authorList>
            <person name="Varghese N."/>
            <person name="Submissions S."/>
        </authorList>
    </citation>
    <scope>NUCLEOTIDE SEQUENCE [LARGE SCALE GENOMIC DNA]</scope>
    <source>
        <strain evidence="3">UM1</strain>
    </source>
</reference>
<organism evidence="2 3">
    <name type="scientific">Solilutibacter tolerans</name>
    <dbReference type="NCBI Taxonomy" id="1604334"/>
    <lineage>
        <taxon>Bacteria</taxon>
        <taxon>Pseudomonadati</taxon>
        <taxon>Pseudomonadota</taxon>
        <taxon>Gammaproteobacteria</taxon>
        <taxon>Lysobacterales</taxon>
        <taxon>Lysobacteraceae</taxon>
        <taxon>Solilutibacter</taxon>
    </lineage>
</organism>